<feature type="chain" id="PRO_5005212365" evidence="2">
    <location>
        <begin position="27"/>
        <end position="167"/>
    </location>
</feature>
<keyword evidence="2" id="KW-0732">Signal</keyword>
<evidence type="ECO:0000256" key="1">
    <source>
        <dbReference type="SAM" id="MobiDB-lite"/>
    </source>
</evidence>
<name>A0A0H4X635_9BACT</name>
<keyword evidence="4" id="KW-1185">Reference proteome</keyword>
<feature type="signal peptide" evidence="2">
    <location>
        <begin position="1"/>
        <end position="26"/>
    </location>
</feature>
<evidence type="ECO:0000256" key="2">
    <source>
        <dbReference type="SAM" id="SignalP"/>
    </source>
</evidence>
<dbReference type="PROSITE" id="PS51257">
    <property type="entry name" value="PROKAR_LIPOPROTEIN"/>
    <property type="match status" value="1"/>
</dbReference>
<dbReference type="AlphaFoldDB" id="A0A0H4X635"/>
<dbReference type="STRING" id="1297742.A176_006280"/>
<dbReference type="RefSeq" id="WP_002637891.1">
    <property type="nucleotide sequence ID" value="NZ_CP012109.1"/>
</dbReference>
<dbReference type="OrthoDB" id="5383412at2"/>
<dbReference type="EMBL" id="CP012109">
    <property type="protein sequence ID" value="AKQ69368.1"/>
    <property type="molecule type" value="Genomic_DNA"/>
</dbReference>
<keyword evidence="3" id="KW-0131">Cell cycle</keyword>
<organism evidence="3 4">
    <name type="scientific">Pseudomyxococcus hansupus</name>
    <dbReference type="NCBI Taxonomy" id="1297742"/>
    <lineage>
        <taxon>Bacteria</taxon>
        <taxon>Pseudomonadati</taxon>
        <taxon>Myxococcota</taxon>
        <taxon>Myxococcia</taxon>
        <taxon>Myxococcales</taxon>
        <taxon>Cystobacterineae</taxon>
        <taxon>Myxococcaceae</taxon>
        <taxon>Pseudomyxococcus</taxon>
    </lineage>
</organism>
<keyword evidence="3" id="KW-0132">Cell division</keyword>
<dbReference type="PATRIC" id="fig|1297742.4.peg.6371"/>
<accession>A0A0H4X635</accession>
<sequence length="167" mass="15994">MRSLKPVFSSAVAVALCALLTGGCGGSPVNDDSPDTQSPQSGGLGGRDDEAAASGKVTLCHYPPGNPANAHTLSVGAAAWPAHERHGDTLGPCEWSGEPDAGSGEEPYDAGCGHEADGGGGAPDAGGGGLDAGAPACVPVDGACGEGAACCFGLTCGAEGFCEPIIG</sequence>
<proteinExistence type="predicted"/>
<feature type="region of interest" description="Disordered" evidence="1">
    <location>
        <begin position="28"/>
        <end position="50"/>
    </location>
</feature>
<evidence type="ECO:0000313" key="3">
    <source>
        <dbReference type="EMBL" id="AKQ69368.1"/>
    </source>
</evidence>
<gene>
    <name evidence="3" type="ORF">A176_006280</name>
</gene>
<dbReference type="KEGG" id="mym:A176_006280"/>
<dbReference type="GO" id="GO:0051301">
    <property type="term" value="P:cell division"/>
    <property type="evidence" value="ECO:0007669"/>
    <property type="project" value="UniProtKB-KW"/>
</dbReference>
<evidence type="ECO:0000313" key="4">
    <source>
        <dbReference type="Proteomes" id="UP000009026"/>
    </source>
</evidence>
<reference evidence="3 4" key="1">
    <citation type="journal article" date="2016" name="PLoS ONE">
        <title>Complete Genome Sequence and Comparative Genomics of a Novel Myxobacterium Myxococcus hansupus.</title>
        <authorList>
            <person name="Sharma G."/>
            <person name="Narwani T."/>
            <person name="Subramanian S."/>
        </authorList>
    </citation>
    <scope>NUCLEOTIDE SEQUENCE [LARGE SCALE GENOMIC DNA]</scope>
    <source>
        <strain evidence="4">mixupus</strain>
    </source>
</reference>
<protein>
    <submittedName>
        <fullName evidence="3">Cell division protein FtsH</fullName>
    </submittedName>
</protein>
<dbReference type="Proteomes" id="UP000009026">
    <property type="component" value="Chromosome"/>
</dbReference>
<feature type="region of interest" description="Disordered" evidence="1">
    <location>
        <begin position="90"/>
        <end position="110"/>
    </location>
</feature>